<dbReference type="HOGENOM" id="CLU_2202182_0_0_1"/>
<dbReference type="EMBL" id="GG691398">
    <property type="protein sequence ID" value="EEY63442.1"/>
    <property type="molecule type" value="Genomic_DNA"/>
</dbReference>
<dbReference type="InterPro" id="IPR050517">
    <property type="entry name" value="DDR_Repair_Kinase"/>
</dbReference>
<dbReference type="STRING" id="403677.D0RMH6"/>
<name>D0RMH6_PHYIT</name>
<dbReference type="PROSITE" id="PS51189">
    <property type="entry name" value="FAT"/>
    <property type="match status" value="1"/>
</dbReference>
<keyword evidence="3" id="KW-1185">Reference proteome</keyword>
<protein>
    <recommendedName>
        <fullName evidence="1">FAT domain-containing protein</fullName>
    </recommendedName>
</protein>
<dbReference type="RefSeq" id="XP_002909754.1">
    <property type="nucleotide sequence ID" value="XM_002909708.1"/>
</dbReference>
<dbReference type="OrthoDB" id="381190at2759"/>
<dbReference type="GO" id="GO:0031932">
    <property type="term" value="C:TORC2 complex"/>
    <property type="evidence" value="ECO:0007669"/>
    <property type="project" value="TreeGrafter"/>
</dbReference>
<dbReference type="GO" id="GO:0031931">
    <property type="term" value="C:TORC1 complex"/>
    <property type="evidence" value="ECO:0007669"/>
    <property type="project" value="TreeGrafter"/>
</dbReference>
<dbReference type="InParanoid" id="D0RMH6"/>
<evidence type="ECO:0000313" key="3">
    <source>
        <dbReference type="Proteomes" id="UP000006643"/>
    </source>
</evidence>
<dbReference type="PANTHER" id="PTHR11139">
    <property type="entry name" value="ATAXIA TELANGIECTASIA MUTATED ATM -RELATED"/>
    <property type="match status" value="1"/>
</dbReference>
<sequence length="108" mass="12028">MAMVEGFQEASVDTWLDVIPQLIARIDTPNPKTSELLHDLLSRIGQAHPQALIYPITESLLLYVDIAPSSCTKLTWCRVSSFAWLFCGTNCGMALSRKRRSISSTIVM</sequence>
<dbReference type="PANTHER" id="PTHR11139:SF9">
    <property type="entry name" value="SERINE_THREONINE-PROTEIN KINASE MTOR"/>
    <property type="match status" value="1"/>
</dbReference>
<dbReference type="GO" id="GO:0005737">
    <property type="term" value="C:cytoplasm"/>
    <property type="evidence" value="ECO:0007669"/>
    <property type="project" value="TreeGrafter"/>
</dbReference>
<feature type="domain" description="FAT" evidence="1">
    <location>
        <begin position="1"/>
        <end position="62"/>
    </location>
</feature>
<dbReference type="Proteomes" id="UP000006643">
    <property type="component" value="Unassembled WGS sequence"/>
</dbReference>
<dbReference type="InterPro" id="IPR014009">
    <property type="entry name" value="PIK_FAT"/>
</dbReference>
<dbReference type="KEGG" id="pif:PITG_22548"/>
<dbReference type="GO" id="GO:0016242">
    <property type="term" value="P:negative regulation of macroautophagy"/>
    <property type="evidence" value="ECO:0007669"/>
    <property type="project" value="TreeGrafter"/>
</dbReference>
<accession>D0RMH6</accession>
<dbReference type="GO" id="GO:0031929">
    <property type="term" value="P:TOR signaling"/>
    <property type="evidence" value="ECO:0007669"/>
    <property type="project" value="TreeGrafter"/>
</dbReference>
<evidence type="ECO:0000259" key="1">
    <source>
        <dbReference type="PROSITE" id="PS51189"/>
    </source>
</evidence>
<reference evidence="3" key="1">
    <citation type="journal article" date="2009" name="Nature">
        <title>Genome sequence and analysis of the Irish potato famine pathogen Phytophthora infestans.</title>
        <authorList>
            <consortium name="The Broad Institute Genome Sequencing Platform"/>
            <person name="Haas B.J."/>
            <person name="Kamoun S."/>
            <person name="Zody M.C."/>
            <person name="Jiang R.H."/>
            <person name="Handsaker R.E."/>
            <person name="Cano L.M."/>
            <person name="Grabherr M."/>
            <person name="Kodira C.D."/>
            <person name="Raffaele S."/>
            <person name="Torto-Alalibo T."/>
            <person name="Bozkurt T.O."/>
            <person name="Ah-Fong A.M."/>
            <person name="Alvarado L."/>
            <person name="Anderson V.L."/>
            <person name="Armstrong M.R."/>
            <person name="Avrova A."/>
            <person name="Baxter L."/>
            <person name="Beynon J."/>
            <person name="Boevink P.C."/>
            <person name="Bollmann S.R."/>
            <person name="Bos J.I."/>
            <person name="Bulone V."/>
            <person name="Cai G."/>
            <person name="Cakir C."/>
            <person name="Carrington J.C."/>
            <person name="Chawner M."/>
            <person name="Conti L."/>
            <person name="Costanzo S."/>
            <person name="Ewan R."/>
            <person name="Fahlgren N."/>
            <person name="Fischbach M.A."/>
            <person name="Fugelstad J."/>
            <person name="Gilroy E.M."/>
            <person name="Gnerre S."/>
            <person name="Green P.J."/>
            <person name="Grenville-Briggs L.J."/>
            <person name="Griffith J."/>
            <person name="Grunwald N.J."/>
            <person name="Horn K."/>
            <person name="Horner N.R."/>
            <person name="Hu C.H."/>
            <person name="Huitema E."/>
            <person name="Jeong D.H."/>
            <person name="Jones A.M."/>
            <person name="Jones J.D."/>
            <person name="Jones R.W."/>
            <person name="Karlsson E.K."/>
            <person name="Kunjeti S.G."/>
            <person name="Lamour K."/>
            <person name="Liu Z."/>
            <person name="Ma L."/>
            <person name="Maclean D."/>
            <person name="Chibucos M.C."/>
            <person name="McDonald H."/>
            <person name="McWalters J."/>
            <person name="Meijer H.J."/>
            <person name="Morgan W."/>
            <person name="Morris P.F."/>
            <person name="Munro C.A."/>
            <person name="O'Neill K."/>
            <person name="Ospina-Giraldo M."/>
            <person name="Pinzon A."/>
            <person name="Pritchard L."/>
            <person name="Ramsahoye B."/>
            <person name="Ren Q."/>
            <person name="Restrepo S."/>
            <person name="Roy S."/>
            <person name="Sadanandom A."/>
            <person name="Savidor A."/>
            <person name="Schornack S."/>
            <person name="Schwartz D.C."/>
            <person name="Schumann U.D."/>
            <person name="Schwessinger B."/>
            <person name="Seyer L."/>
            <person name="Sharpe T."/>
            <person name="Silvar C."/>
            <person name="Song J."/>
            <person name="Studholme D.J."/>
            <person name="Sykes S."/>
            <person name="Thines M."/>
            <person name="van de Vondervoort P.J."/>
            <person name="Phuntumart V."/>
            <person name="Wawra S."/>
            <person name="Weide R."/>
            <person name="Win J."/>
            <person name="Young C."/>
            <person name="Zhou S."/>
            <person name="Fry W."/>
            <person name="Meyers B.C."/>
            <person name="van West P."/>
            <person name="Ristaino J."/>
            <person name="Govers F."/>
            <person name="Birch P.R."/>
            <person name="Whisson S.C."/>
            <person name="Judelson H.S."/>
            <person name="Nusbaum C."/>
        </authorList>
    </citation>
    <scope>NUCLEOTIDE SEQUENCE [LARGE SCALE GENOMIC DNA]</scope>
    <source>
        <strain evidence="3">T30-4</strain>
    </source>
</reference>
<dbReference type="GO" id="GO:0004674">
    <property type="term" value="F:protein serine/threonine kinase activity"/>
    <property type="evidence" value="ECO:0007669"/>
    <property type="project" value="TreeGrafter"/>
</dbReference>
<evidence type="ECO:0000313" key="2">
    <source>
        <dbReference type="EMBL" id="EEY63442.1"/>
    </source>
</evidence>
<gene>
    <name evidence="2" type="ORF">PITG_22548</name>
</gene>
<dbReference type="VEuPathDB" id="FungiDB:PITG_22548"/>
<dbReference type="eggNOG" id="KOG0891">
    <property type="taxonomic scope" value="Eukaryota"/>
</dbReference>
<dbReference type="GeneID" id="9468036"/>
<dbReference type="AlphaFoldDB" id="D0RMH6"/>
<dbReference type="GO" id="GO:0005634">
    <property type="term" value="C:nucleus"/>
    <property type="evidence" value="ECO:0007669"/>
    <property type="project" value="TreeGrafter"/>
</dbReference>
<dbReference type="SMR" id="D0RMH6"/>
<proteinExistence type="predicted"/>
<organism evidence="2 3">
    <name type="scientific">Phytophthora infestans (strain T30-4)</name>
    <name type="common">Potato late blight agent</name>
    <dbReference type="NCBI Taxonomy" id="403677"/>
    <lineage>
        <taxon>Eukaryota</taxon>
        <taxon>Sar</taxon>
        <taxon>Stramenopiles</taxon>
        <taxon>Oomycota</taxon>
        <taxon>Peronosporomycetes</taxon>
        <taxon>Peronosporales</taxon>
        <taxon>Peronosporaceae</taxon>
        <taxon>Phytophthora</taxon>
    </lineage>
</organism>